<name>A0AAE1E4Q8_9GAST</name>
<reference evidence="1" key="1">
    <citation type="journal article" date="2023" name="G3 (Bethesda)">
        <title>A reference genome for the long-term kleptoplast-retaining sea slug Elysia crispata morphotype clarki.</title>
        <authorList>
            <person name="Eastman K.E."/>
            <person name="Pendleton A.L."/>
            <person name="Shaikh M.A."/>
            <person name="Suttiyut T."/>
            <person name="Ogas R."/>
            <person name="Tomko P."/>
            <person name="Gavelis G."/>
            <person name="Widhalm J.R."/>
            <person name="Wisecaver J.H."/>
        </authorList>
    </citation>
    <scope>NUCLEOTIDE SEQUENCE</scope>
    <source>
        <strain evidence="1">ECLA1</strain>
    </source>
</reference>
<dbReference type="EMBL" id="JAWDGP010001232">
    <property type="protein sequence ID" value="KAK3793470.1"/>
    <property type="molecule type" value="Genomic_DNA"/>
</dbReference>
<comment type="caution">
    <text evidence="1">The sequence shown here is derived from an EMBL/GenBank/DDBJ whole genome shotgun (WGS) entry which is preliminary data.</text>
</comment>
<evidence type="ECO:0000313" key="2">
    <source>
        <dbReference type="Proteomes" id="UP001283361"/>
    </source>
</evidence>
<proteinExistence type="predicted"/>
<keyword evidence="2" id="KW-1185">Reference proteome</keyword>
<dbReference type="Proteomes" id="UP001283361">
    <property type="component" value="Unassembled WGS sequence"/>
</dbReference>
<protein>
    <submittedName>
        <fullName evidence="1">Uncharacterized protein</fullName>
    </submittedName>
</protein>
<evidence type="ECO:0000313" key="1">
    <source>
        <dbReference type="EMBL" id="KAK3793470.1"/>
    </source>
</evidence>
<organism evidence="1 2">
    <name type="scientific">Elysia crispata</name>
    <name type="common">lettuce slug</name>
    <dbReference type="NCBI Taxonomy" id="231223"/>
    <lineage>
        <taxon>Eukaryota</taxon>
        <taxon>Metazoa</taxon>
        <taxon>Spiralia</taxon>
        <taxon>Lophotrochozoa</taxon>
        <taxon>Mollusca</taxon>
        <taxon>Gastropoda</taxon>
        <taxon>Heterobranchia</taxon>
        <taxon>Euthyneura</taxon>
        <taxon>Panpulmonata</taxon>
        <taxon>Sacoglossa</taxon>
        <taxon>Placobranchoidea</taxon>
        <taxon>Plakobranchidae</taxon>
        <taxon>Elysia</taxon>
    </lineage>
</organism>
<gene>
    <name evidence="1" type="ORF">RRG08_066321</name>
</gene>
<sequence>MVCVEYKGRKRCATQFLSKAFQTEVMVPIGQPVPLNYLSGACFTGPGLACVSPPLGLARSANPWLFIEPGLVWLSSSGHLKDFGHF</sequence>
<accession>A0AAE1E4Q8</accession>
<dbReference type="AlphaFoldDB" id="A0AAE1E4Q8"/>